<dbReference type="Proteomes" id="UP000807716">
    <property type="component" value="Unassembled WGS sequence"/>
</dbReference>
<evidence type="ECO:0000259" key="1">
    <source>
        <dbReference type="Pfam" id="PF05699"/>
    </source>
</evidence>
<accession>A0A9P6PR24</accession>
<dbReference type="InterPro" id="IPR012337">
    <property type="entry name" value="RNaseH-like_sf"/>
</dbReference>
<reference evidence="2" key="1">
    <citation type="journal article" date="2020" name="Fungal Divers.">
        <title>Resolving the Mortierellaceae phylogeny through synthesis of multi-gene phylogenetics and phylogenomics.</title>
        <authorList>
            <person name="Vandepol N."/>
            <person name="Liber J."/>
            <person name="Desiro A."/>
            <person name="Na H."/>
            <person name="Kennedy M."/>
            <person name="Barry K."/>
            <person name="Grigoriev I.V."/>
            <person name="Miller A.N."/>
            <person name="O'Donnell K."/>
            <person name="Stajich J.E."/>
            <person name="Bonito G."/>
        </authorList>
    </citation>
    <scope>NUCLEOTIDE SEQUENCE</scope>
    <source>
        <strain evidence="2">BC1065</strain>
    </source>
</reference>
<keyword evidence="3" id="KW-1185">Reference proteome</keyword>
<dbReference type="OrthoDB" id="1421006at2759"/>
<dbReference type="EMBL" id="JAAAJB010000811">
    <property type="protein sequence ID" value="KAG0250902.1"/>
    <property type="molecule type" value="Genomic_DNA"/>
</dbReference>
<dbReference type="SUPFAM" id="SSF53098">
    <property type="entry name" value="Ribonuclease H-like"/>
    <property type="match status" value="1"/>
</dbReference>
<evidence type="ECO:0000313" key="3">
    <source>
        <dbReference type="Proteomes" id="UP000807716"/>
    </source>
</evidence>
<gene>
    <name evidence="2" type="ORF">DFQ27_009158</name>
</gene>
<sequence length="263" mass="29787">MVDAILQLLEPFQHFTLYFSSQVGFAASLPLAKVRIIEKLEAVGLEIDGTTLLQHQRAQILDLKGNLIRQIMARLAPSVEVHMMALLHPAQRGLWFLDDEDVKTQAIEALRAAFHREQAAMGDALPDADEDEGEGDVFDRDLADQLKRRRLGVNSRQVHQTRDAELSRYLSLEPRSTDVLKWWRANATNYPVLSRLARKNLSALATSFEQMNACVIDRTEPCRPSTYHTFGPFTLVPTMLATMWANAAVFKLYAERDRVVTNL</sequence>
<evidence type="ECO:0000313" key="2">
    <source>
        <dbReference type="EMBL" id="KAG0250902.1"/>
    </source>
</evidence>
<dbReference type="GO" id="GO:0046983">
    <property type="term" value="F:protein dimerization activity"/>
    <property type="evidence" value="ECO:0007669"/>
    <property type="project" value="InterPro"/>
</dbReference>
<comment type="caution">
    <text evidence="2">The sequence shown here is derived from an EMBL/GenBank/DDBJ whole genome shotgun (WGS) entry which is preliminary data.</text>
</comment>
<dbReference type="AlphaFoldDB" id="A0A9P6PR24"/>
<name>A0A9P6PR24_9FUNG</name>
<feature type="domain" description="HAT C-terminal dimerisation" evidence="1">
    <location>
        <begin position="175"/>
        <end position="209"/>
    </location>
</feature>
<dbReference type="InterPro" id="IPR008906">
    <property type="entry name" value="HATC_C_dom"/>
</dbReference>
<dbReference type="Pfam" id="PF05699">
    <property type="entry name" value="Dimer_Tnp_hAT"/>
    <property type="match status" value="1"/>
</dbReference>
<protein>
    <recommendedName>
        <fullName evidence="1">HAT C-terminal dimerisation domain-containing protein</fullName>
    </recommendedName>
</protein>
<proteinExistence type="predicted"/>
<organism evidence="2 3">
    <name type="scientific">Actinomortierella ambigua</name>
    <dbReference type="NCBI Taxonomy" id="1343610"/>
    <lineage>
        <taxon>Eukaryota</taxon>
        <taxon>Fungi</taxon>
        <taxon>Fungi incertae sedis</taxon>
        <taxon>Mucoromycota</taxon>
        <taxon>Mortierellomycotina</taxon>
        <taxon>Mortierellomycetes</taxon>
        <taxon>Mortierellales</taxon>
        <taxon>Mortierellaceae</taxon>
        <taxon>Actinomortierella</taxon>
    </lineage>
</organism>